<dbReference type="InterPro" id="IPR008701">
    <property type="entry name" value="NPP1"/>
</dbReference>
<reference evidence="5 6" key="1">
    <citation type="journal article" date="2006" name="Science">
        <title>Phytophthora genome sequences uncover evolutionary origins and mechanisms of pathogenesis.</title>
        <authorList>
            <person name="Tyler B.M."/>
            <person name="Tripathy S."/>
            <person name="Zhang X."/>
            <person name="Dehal P."/>
            <person name="Jiang R.H."/>
            <person name="Aerts A."/>
            <person name="Arredondo F.D."/>
            <person name="Baxter L."/>
            <person name="Bensasson D."/>
            <person name="Beynon J.L."/>
            <person name="Chapman J."/>
            <person name="Damasceno C.M."/>
            <person name="Dorrance A.E."/>
            <person name="Dou D."/>
            <person name="Dickerman A.W."/>
            <person name="Dubchak I.L."/>
            <person name="Garbelotto M."/>
            <person name="Gijzen M."/>
            <person name="Gordon S.G."/>
            <person name="Govers F."/>
            <person name="Grunwald N.J."/>
            <person name="Huang W."/>
            <person name="Ivors K.L."/>
            <person name="Jones R.W."/>
            <person name="Kamoun S."/>
            <person name="Krampis K."/>
            <person name="Lamour K.H."/>
            <person name="Lee M.K."/>
            <person name="McDonald W.H."/>
            <person name="Medina M."/>
            <person name="Meijer H.J."/>
            <person name="Nordberg E.K."/>
            <person name="Maclean D.J."/>
            <person name="Ospina-Giraldo M.D."/>
            <person name="Morris P.F."/>
            <person name="Phuntumart V."/>
            <person name="Putnam N.H."/>
            <person name="Rash S."/>
            <person name="Rose J.K."/>
            <person name="Sakihama Y."/>
            <person name="Salamov A.A."/>
            <person name="Savidor A."/>
            <person name="Scheuring C.F."/>
            <person name="Smith B.M."/>
            <person name="Sobral B.W."/>
            <person name="Terry A."/>
            <person name="Torto-Alalibo T.A."/>
            <person name="Win J."/>
            <person name="Xu Z."/>
            <person name="Zhang H."/>
            <person name="Grigoriev I.V."/>
            <person name="Rokhsar D.S."/>
            <person name="Boore J.L."/>
        </authorList>
    </citation>
    <scope>NUCLEOTIDE SEQUENCE [LARGE SCALE GENOMIC DNA]</scope>
    <source>
        <strain evidence="5 6">P6497</strain>
    </source>
</reference>
<evidence type="ECO:0000313" key="5">
    <source>
        <dbReference type="EMBL" id="EGZ18454.1"/>
    </source>
</evidence>
<dbReference type="Pfam" id="PF05630">
    <property type="entry name" value="NPP1"/>
    <property type="match status" value="1"/>
</dbReference>
<dbReference type="InParanoid" id="G4ZF23"/>
<dbReference type="SMR" id="G4ZF23"/>
<evidence type="ECO:0000256" key="3">
    <source>
        <dbReference type="ARBA" id="ARBA00022525"/>
    </source>
</evidence>
<dbReference type="KEGG" id="psoj:PHYSODRAFT_365942"/>
<keyword evidence="4" id="KW-0843">Virulence</keyword>
<evidence type="ECO:0000256" key="4">
    <source>
        <dbReference type="ARBA" id="ARBA00023026"/>
    </source>
</evidence>
<dbReference type="RefSeq" id="XP_009527512.1">
    <property type="nucleotide sequence ID" value="XM_009529217.1"/>
</dbReference>
<keyword evidence="6" id="KW-1185">Reference proteome</keyword>
<keyword evidence="3" id="KW-0964">Secreted</keyword>
<dbReference type="PANTHER" id="PTHR33657:SF8">
    <property type="entry name" value="DOMAIN PROTEIN, PUTATIVE (AFU_ORTHOLOGUE AFUA_5G00600)-RELATED"/>
    <property type="match status" value="1"/>
</dbReference>
<proteinExistence type="inferred from homology"/>
<dbReference type="AlphaFoldDB" id="G4ZF23"/>
<dbReference type="PANTHER" id="PTHR33657">
    <property type="entry name" value="DOMAIN PROTEIN, PUTATIVE (AFU_ORTHOLOGUE AFUA_5G00600)-RELATED"/>
    <property type="match status" value="1"/>
</dbReference>
<dbReference type="GeneID" id="20650292"/>
<evidence type="ECO:0000256" key="2">
    <source>
        <dbReference type="ARBA" id="ARBA00009520"/>
    </source>
</evidence>
<gene>
    <name evidence="5" type="ORF">PHYSODRAFT_365942</name>
</gene>
<comment type="subcellular location">
    <subcellularLocation>
        <location evidence="1">Secreted</location>
    </subcellularLocation>
</comment>
<evidence type="ECO:0000313" key="6">
    <source>
        <dbReference type="Proteomes" id="UP000002640"/>
    </source>
</evidence>
<comment type="similarity">
    <text evidence="2">Belongs to the Necrosis inducing protein (NPP1) family.</text>
</comment>
<dbReference type="PIRSF" id="PIRSF029958">
    <property type="entry name" value="Necrosis-inducing_protein"/>
    <property type="match status" value="1"/>
</dbReference>
<dbReference type="Proteomes" id="UP000002640">
    <property type="component" value="Unassembled WGS sequence"/>
</dbReference>
<dbReference type="EMBL" id="JH159154">
    <property type="protein sequence ID" value="EGZ18454.1"/>
    <property type="molecule type" value="Genomic_DNA"/>
</dbReference>
<sequence>IDHDKVQPFAQPEPVTVSEKTAVKFKPSLQIVGGCHPYPAVNAAGETSAGLKGRGPKDGECKGSALGSQVYGRAIWYKDLWAIVYGWYFPKDKGYGSILAKGQRHKWVSAVVWLDNPALETPKILAISTWNVEGGYDILKNEPPQCYRYSCDAKFAEYINMTTPMLSYERCRPEPSYHTLRPTTARGTGELQDLVMWEQLSEEARIALGEADFGEKSPVPFIDTNLNATLEAA</sequence>
<organism evidence="5 6">
    <name type="scientific">Phytophthora sojae (strain P6497)</name>
    <name type="common">Soybean stem and root rot agent</name>
    <name type="synonym">Phytophthora megasperma f. sp. glycines</name>
    <dbReference type="NCBI Taxonomy" id="1094619"/>
    <lineage>
        <taxon>Eukaryota</taxon>
        <taxon>Sar</taxon>
        <taxon>Stramenopiles</taxon>
        <taxon>Oomycota</taxon>
        <taxon>Peronosporomycetes</taxon>
        <taxon>Peronosporales</taxon>
        <taxon>Peronosporaceae</taxon>
        <taxon>Phytophthora</taxon>
    </lineage>
</organism>
<name>G4ZF23_PHYSP</name>
<protein>
    <submittedName>
        <fullName evidence="5">Necrosis inducing-like protein NPP1 type</fullName>
    </submittedName>
</protein>
<accession>G4ZF23</accession>
<feature type="non-terminal residue" evidence="5">
    <location>
        <position position="1"/>
    </location>
</feature>
<feature type="non-terminal residue" evidence="5">
    <location>
        <position position="233"/>
    </location>
</feature>
<evidence type="ECO:0000256" key="1">
    <source>
        <dbReference type="ARBA" id="ARBA00004613"/>
    </source>
</evidence>
<dbReference type="GO" id="GO:0005576">
    <property type="term" value="C:extracellular region"/>
    <property type="evidence" value="ECO:0007669"/>
    <property type="project" value="UniProtKB-SubCell"/>
</dbReference>